<dbReference type="KEGG" id="manr:MPAN_016080"/>
<reference evidence="1" key="1">
    <citation type="submission" date="2021-01" db="EMBL/GenBank/DDBJ databases">
        <title>Draft genome sequence of Acholeplasmataceae bacterium strain Mahy22.</title>
        <authorList>
            <person name="Watanabe M."/>
            <person name="Kojima H."/>
            <person name="Fukui M."/>
        </authorList>
    </citation>
    <scope>NUCLEOTIDE SEQUENCE</scope>
    <source>
        <strain evidence="1">Mahy22</strain>
    </source>
</reference>
<gene>
    <name evidence="1" type="ORF">MPAN_016080</name>
</gene>
<dbReference type="Proteomes" id="UP000620133">
    <property type="component" value="Chromosome"/>
</dbReference>
<proteinExistence type="predicted"/>
<protein>
    <submittedName>
        <fullName evidence="1">Uncharacterized protein</fullName>
    </submittedName>
</protein>
<dbReference type="AlphaFoldDB" id="A0A7U9XVT3"/>
<dbReference type="EMBL" id="AP024412">
    <property type="protein sequence ID" value="BCR36715.1"/>
    <property type="molecule type" value="Genomic_DNA"/>
</dbReference>
<accession>A0A7U9XVT3</accession>
<keyword evidence="2" id="KW-1185">Reference proteome</keyword>
<name>A0A7U9XVT3_9MOLU</name>
<sequence>MEDFKYDEIKTSFIDKYSFLIILTACDGVTPTVSITVSFEANSDKSSQDKKKACNSLCLRLLFYIHKLQIQI</sequence>
<evidence type="ECO:0000313" key="1">
    <source>
        <dbReference type="EMBL" id="BCR36715.1"/>
    </source>
</evidence>
<organism evidence="1 2">
    <name type="scientific">Mariniplasma anaerobium</name>
    <dbReference type="NCBI Taxonomy" id="2735436"/>
    <lineage>
        <taxon>Bacteria</taxon>
        <taxon>Bacillati</taxon>
        <taxon>Mycoplasmatota</taxon>
        <taxon>Mollicutes</taxon>
        <taxon>Acholeplasmatales</taxon>
        <taxon>Acholeplasmataceae</taxon>
        <taxon>Mariniplasma</taxon>
    </lineage>
</organism>
<evidence type="ECO:0000313" key="2">
    <source>
        <dbReference type="Proteomes" id="UP000620133"/>
    </source>
</evidence>